<comment type="caution">
    <text evidence="1">The sequence shown here is derived from an EMBL/GenBank/DDBJ whole genome shotgun (WGS) entry which is preliminary data.</text>
</comment>
<feature type="non-terminal residue" evidence="1">
    <location>
        <position position="1"/>
    </location>
</feature>
<gene>
    <name evidence="1" type="ORF">scyTo_0020957</name>
</gene>
<keyword evidence="2" id="KW-1185">Reference proteome</keyword>
<dbReference type="PANTHER" id="PTHR15507:SF14">
    <property type="entry name" value="ZINC FINGER PROTEIN 292"/>
    <property type="match status" value="1"/>
</dbReference>
<sequence>TLVQYAGKWKISDDPLPLLEVYTVAIQNYSKARPCLTAECDNVCFVLDRLALSCTELLLCLPDEVPGTLWEQFQDCVQ</sequence>
<dbReference type="OrthoDB" id="427030at2759"/>
<reference evidence="1 2" key="1">
    <citation type="journal article" date="2018" name="Nat. Ecol. Evol.">
        <title>Shark genomes provide insights into elasmobranch evolution and the origin of vertebrates.</title>
        <authorList>
            <person name="Hara Y"/>
            <person name="Yamaguchi K"/>
            <person name="Onimaru K"/>
            <person name="Kadota M"/>
            <person name="Koyanagi M"/>
            <person name="Keeley SD"/>
            <person name="Tatsumi K"/>
            <person name="Tanaka K"/>
            <person name="Motone F"/>
            <person name="Kageyama Y"/>
            <person name="Nozu R"/>
            <person name="Adachi N"/>
            <person name="Nishimura O"/>
            <person name="Nakagawa R"/>
            <person name="Tanegashima C"/>
            <person name="Kiyatake I"/>
            <person name="Matsumoto R"/>
            <person name="Murakumo K"/>
            <person name="Nishida K"/>
            <person name="Terakita A"/>
            <person name="Kuratani S"/>
            <person name="Sato K"/>
            <person name="Hyodo S Kuraku.S."/>
        </authorList>
    </citation>
    <scope>NUCLEOTIDE SEQUENCE [LARGE SCALE GENOMIC DNA]</scope>
</reference>
<dbReference type="Proteomes" id="UP000288216">
    <property type="component" value="Unassembled WGS sequence"/>
</dbReference>
<evidence type="ECO:0000313" key="1">
    <source>
        <dbReference type="EMBL" id="GCB75890.1"/>
    </source>
</evidence>
<name>A0A401PS01_SCYTO</name>
<dbReference type="InterPro" id="IPR052251">
    <property type="entry name" value="GH-ZnFinger_Regulators"/>
</dbReference>
<feature type="non-terminal residue" evidence="1">
    <location>
        <position position="78"/>
    </location>
</feature>
<dbReference type="PANTHER" id="PTHR15507">
    <property type="entry name" value="ZINC FINGER PROTEIN RLF"/>
    <property type="match status" value="1"/>
</dbReference>
<dbReference type="GO" id="GO:0005634">
    <property type="term" value="C:nucleus"/>
    <property type="evidence" value="ECO:0007669"/>
    <property type="project" value="UniProtKB-SubCell"/>
</dbReference>
<dbReference type="GO" id="GO:0008270">
    <property type="term" value="F:zinc ion binding"/>
    <property type="evidence" value="ECO:0007669"/>
    <property type="project" value="UniProtKB-KW"/>
</dbReference>
<dbReference type="STRING" id="75743.A0A401PS01"/>
<dbReference type="EMBL" id="BFAA01017739">
    <property type="protein sequence ID" value="GCB75890.1"/>
    <property type="molecule type" value="Genomic_DNA"/>
</dbReference>
<dbReference type="GO" id="GO:0003677">
    <property type="term" value="F:DNA binding"/>
    <property type="evidence" value="ECO:0007669"/>
    <property type="project" value="UniProtKB-KW"/>
</dbReference>
<accession>A0A401PS01</accession>
<protein>
    <submittedName>
        <fullName evidence="1">Uncharacterized protein</fullName>
    </submittedName>
</protein>
<dbReference type="GO" id="GO:0000981">
    <property type="term" value="F:DNA-binding transcription factor activity, RNA polymerase II-specific"/>
    <property type="evidence" value="ECO:0007669"/>
    <property type="project" value="TreeGrafter"/>
</dbReference>
<organism evidence="1 2">
    <name type="scientific">Scyliorhinus torazame</name>
    <name type="common">Cloudy catshark</name>
    <name type="synonym">Catulus torazame</name>
    <dbReference type="NCBI Taxonomy" id="75743"/>
    <lineage>
        <taxon>Eukaryota</taxon>
        <taxon>Metazoa</taxon>
        <taxon>Chordata</taxon>
        <taxon>Craniata</taxon>
        <taxon>Vertebrata</taxon>
        <taxon>Chondrichthyes</taxon>
        <taxon>Elasmobranchii</taxon>
        <taxon>Galeomorphii</taxon>
        <taxon>Galeoidea</taxon>
        <taxon>Carcharhiniformes</taxon>
        <taxon>Scyliorhinidae</taxon>
        <taxon>Scyliorhinus</taxon>
    </lineage>
</organism>
<dbReference type="AlphaFoldDB" id="A0A401PS01"/>
<evidence type="ECO:0000313" key="2">
    <source>
        <dbReference type="Proteomes" id="UP000288216"/>
    </source>
</evidence>
<proteinExistence type="predicted"/>